<dbReference type="RefSeq" id="WP_176294796.1">
    <property type="nucleotide sequence ID" value="NZ_CP051177.1"/>
</dbReference>
<reference evidence="3" key="1">
    <citation type="submission" date="2020-06" db="EMBL/GenBank/DDBJ databases">
        <title>Isolation of Planomicrobium glaciei.</title>
        <authorList>
            <person name="Malisova L."/>
            <person name="Safrankova R."/>
            <person name="Jakubu V."/>
            <person name="Spanelova P."/>
        </authorList>
    </citation>
    <scope>NUCLEOTIDE SEQUENCE [LARGE SCALE GENOMIC DNA]</scope>
    <source>
        <strain evidence="3">NRL-ATB46093</strain>
    </source>
</reference>
<feature type="transmembrane region" description="Helical" evidence="1">
    <location>
        <begin position="12"/>
        <end position="34"/>
    </location>
</feature>
<keyword evidence="3" id="KW-1185">Reference proteome</keyword>
<accession>A0A7H8QCM6</accession>
<sequence length="450" mass="49380">MKKLKEEKGYTLIIALLMIVLFLSMSAVFIQASLSHAKQEQTVDQGNLSVTAAEMGVEYYTGVFKNNIDDAYNEVTNSANSNLLLEFINCKNAAVGTIETCKTEKRTKATNQFVTKLNTLMNAEIAASAINIDRENSVSQFDLQTSSVASVTSEKKVKLDLSVLGKSGTSKKVLEADITFEIPEFFTVIVANTPSIVDNIFDVPNDLPVCTETYSSTTVFPCKLSPGKDIQRLVDSIPDHLKASAKIQVTDPRVLCNSPYNYNGICHPKDLKGVTIYSSSNSIMKLDYGSRPSNFNWYHKGEVFIDKPMNQSNMTLVFESLNSLSPLNDFHGTIVLMNSDSIKETLAVGKKIKPGDSGKMCLNLSGLTLEELGIVKTNFDYNSGGSKGLVYYLIDENKSSRFELHSASSVIELTKAANFLSDCGVQPIKQGDSISFGNFVNPIIDLDVEY</sequence>
<dbReference type="EMBL" id="CP051177">
    <property type="protein sequence ID" value="QKX51670.1"/>
    <property type="molecule type" value="Genomic_DNA"/>
</dbReference>
<keyword evidence="1" id="KW-0472">Membrane</keyword>
<gene>
    <name evidence="2" type="ORF">HF394_14460</name>
</gene>
<dbReference type="AlphaFoldDB" id="A0A7H8QCM6"/>
<evidence type="ECO:0000256" key="1">
    <source>
        <dbReference type="SAM" id="Phobius"/>
    </source>
</evidence>
<protein>
    <submittedName>
        <fullName evidence="2">Uncharacterized protein</fullName>
    </submittedName>
</protein>
<evidence type="ECO:0000313" key="2">
    <source>
        <dbReference type="EMBL" id="QKX51670.1"/>
    </source>
</evidence>
<keyword evidence="1" id="KW-0812">Transmembrane</keyword>
<proteinExistence type="predicted"/>
<evidence type="ECO:0000313" key="3">
    <source>
        <dbReference type="Proteomes" id="UP000509222"/>
    </source>
</evidence>
<organism evidence="2 3">
    <name type="scientific">Planococcus glaciei</name>
    <dbReference type="NCBI Taxonomy" id="459472"/>
    <lineage>
        <taxon>Bacteria</taxon>
        <taxon>Bacillati</taxon>
        <taxon>Bacillota</taxon>
        <taxon>Bacilli</taxon>
        <taxon>Bacillales</taxon>
        <taxon>Caryophanaceae</taxon>
        <taxon>Planococcus</taxon>
    </lineage>
</organism>
<keyword evidence="1" id="KW-1133">Transmembrane helix</keyword>
<dbReference type="Proteomes" id="UP000509222">
    <property type="component" value="Chromosome"/>
</dbReference>
<name>A0A7H8QCM6_9BACL</name>